<dbReference type="Proteomes" id="UP000596857">
    <property type="component" value="Unassembled WGS sequence"/>
</dbReference>
<organism evidence="1 2">
    <name type="scientific">Paenibacillus phytohabitans</name>
    <dbReference type="NCBI Taxonomy" id="2654978"/>
    <lineage>
        <taxon>Bacteria</taxon>
        <taxon>Bacillati</taxon>
        <taxon>Bacillota</taxon>
        <taxon>Bacilli</taxon>
        <taxon>Bacillales</taxon>
        <taxon>Paenibacillaceae</taxon>
        <taxon>Paenibacillus</taxon>
    </lineage>
</organism>
<keyword evidence="2" id="KW-1185">Reference proteome</keyword>
<dbReference type="RefSeq" id="WP_171718379.1">
    <property type="nucleotide sequence ID" value="NZ_WHOB01000058.1"/>
</dbReference>
<dbReference type="EMBL" id="WHOB01000058">
    <property type="protein sequence ID" value="NOU80782.1"/>
    <property type="molecule type" value="Genomic_DNA"/>
</dbReference>
<reference evidence="1 2" key="1">
    <citation type="submission" date="2019-10" db="EMBL/GenBank/DDBJ databases">
        <title>Description of Paenibacillus terricola sp. nov.</title>
        <authorList>
            <person name="Carlier A."/>
            <person name="Qi S."/>
        </authorList>
    </citation>
    <scope>NUCLEOTIDE SEQUENCE [LARGE SCALE GENOMIC DNA]</scope>
    <source>
        <strain evidence="1 2">LMG 31459</strain>
    </source>
</reference>
<sequence length="225" mass="24673">MKKSWTALLLIFFLTISGYFHIGSITKIFADNVEKDYSIVHEENLEISVMDEVYQSEKNSVITEVYAAQFLKDMPSTVLPIVNMSGLTISKTLTVEIGNSSETGWQYDISMQDFDVIRSYSDNRYLTASFPSSYVAYTVTDLEVSEGSPEEIFLGSGVFSHSQTVLQAPEGSGKGRFRATINLNISVPALLDIKNAQGMSVSEGQIGMLTGSYSSTMTCTLVSGI</sequence>
<protein>
    <recommendedName>
        <fullName evidence="3">WxL domain-containing protein</fullName>
    </recommendedName>
</protein>
<name>A0ABX1YIM4_9BACL</name>
<evidence type="ECO:0000313" key="1">
    <source>
        <dbReference type="EMBL" id="NOU80782.1"/>
    </source>
</evidence>
<accession>A0ABX1YIM4</accession>
<comment type="caution">
    <text evidence="1">The sequence shown here is derived from an EMBL/GenBank/DDBJ whole genome shotgun (WGS) entry which is preliminary data.</text>
</comment>
<proteinExistence type="predicted"/>
<evidence type="ECO:0000313" key="2">
    <source>
        <dbReference type="Proteomes" id="UP000596857"/>
    </source>
</evidence>
<gene>
    <name evidence="1" type="ORF">GC101_18125</name>
</gene>
<evidence type="ECO:0008006" key="3">
    <source>
        <dbReference type="Google" id="ProtNLM"/>
    </source>
</evidence>